<keyword evidence="5 11" id="KW-0934">Plastid</keyword>
<keyword evidence="6 11" id="KW-0378">Hydrolase</keyword>
<evidence type="ECO:0000259" key="14">
    <source>
        <dbReference type="Pfam" id="PF20791"/>
    </source>
</evidence>
<organism evidence="15 16">
    <name type="scientific">Actinidia chinensis var. chinensis</name>
    <name type="common">Chinese soft-hair kiwi</name>
    <dbReference type="NCBI Taxonomy" id="1590841"/>
    <lineage>
        <taxon>Eukaryota</taxon>
        <taxon>Viridiplantae</taxon>
        <taxon>Streptophyta</taxon>
        <taxon>Embryophyta</taxon>
        <taxon>Tracheophyta</taxon>
        <taxon>Spermatophyta</taxon>
        <taxon>Magnoliopsida</taxon>
        <taxon>eudicotyledons</taxon>
        <taxon>Gunneridae</taxon>
        <taxon>Pentapetalae</taxon>
        <taxon>asterids</taxon>
        <taxon>Ericales</taxon>
        <taxon>Actinidiaceae</taxon>
        <taxon>Actinidia</taxon>
    </lineage>
</organism>
<dbReference type="PANTHER" id="PTHR31727">
    <property type="entry name" value="OLEOYL-ACYL CARRIER PROTEIN THIOESTERASE 1, CHLOROPLASTIC"/>
    <property type="match status" value="1"/>
</dbReference>
<dbReference type="AlphaFoldDB" id="A0A2R6PH66"/>
<reference evidence="15 16" key="1">
    <citation type="submission" date="2017-07" db="EMBL/GenBank/DDBJ databases">
        <title>An improved, manually edited Actinidia chinensis var. chinensis (kiwifruit) genome highlights the challenges associated with draft genomes and gene prediction in plants.</title>
        <authorList>
            <person name="Pilkington S."/>
            <person name="Crowhurst R."/>
            <person name="Hilario E."/>
            <person name="Nardozza S."/>
            <person name="Fraser L."/>
            <person name="Peng Y."/>
            <person name="Gunaseelan K."/>
            <person name="Simpson R."/>
            <person name="Tahir J."/>
            <person name="Deroles S."/>
            <person name="Templeton K."/>
            <person name="Luo Z."/>
            <person name="Davy M."/>
            <person name="Cheng C."/>
            <person name="Mcneilage M."/>
            <person name="Scaglione D."/>
            <person name="Liu Y."/>
            <person name="Zhang Q."/>
            <person name="Datson P."/>
            <person name="De Silva N."/>
            <person name="Gardiner S."/>
            <person name="Bassett H."/>
            <person name="Chagne D."/>
            <person name="Mccallum J."/>
            <person name="Dzierzon H."/>
            <person name="Deng C."/>
            <person name="Wang Y.-Y."/>
            <person name="Barron N."/>
            <person name="Manako K."/>
            <person name="Bowen J."/>
            <person name="Foster T."/>
            <person name="Erridge Z."/>
            <person name="Tiffin H."/>
            <person name="Waite C."/>
            <person name="Davies K."/>
            <person name="Grierson E."/>
            <person name="Laing W."/>
            <person name="Kirk R."/>
            <person name="Chen X."/>
            <person name="Wood M."/>
            <person name="Montefiori M."/>
            <person name="Brummell D."/>
            <person name="Schwinn K."/>
            <person name="Catanach A."/>
            <person name="Fullerton C."/>
            <person name="Li D."/>
            <person name="Meiyalaghan S."/>
            <person name="Nieuwenhuizen N."/>
            <person name="Read N."/>
            <person name="Prakash R."/>
            <person name="Hunter D."/>
            <person name="Zhang H."/>
            <person name="Mckenzie M."/>
            <person name="Knabel M."/>
            <person name="Harris A."/>
            <person name="Allan A."/>
            <person name="Chen A."/>
            <person name="Janssen B."/>
            <person name="Plunkett B."/>
            <person name="Dwamena C."/>
            <person name="Voogd C."/>
            <person name="Leif D."/>
            <person name="Lafferty D."/>
            <person name="Souleyre E."/>
            <person name="Varkonyi-Gasic E."/>
            <person name="Gambi F."/>
            <person name="Hanley J."/>
            <person name="Yao J.-L."/>
            <person name="Cheung J."/>
            <person name="David K."/>
            <person name="Warren B."/>
            <person name="Marsh K."/>
            <person name="Snowden K."/>
            <person name="Lin-Wang K."/>
            <person name="Brian L."/>
            <person name="Martinez-Sanchez M."/>
            <person name="Wang M."/>
            <person name="Ileperuma N."/>
            <person name="Macnee N."/>
            <person name="Campin R."/>
            <person name="Mcatee P."/>
            <person name="Drummond R."/>
            <person name="Espley R."/>
            <person name="Ireland H."/>
            <person name="Wu R."/>
            <person name="Atkinson R."/>
            <person name="Karunairetnam S."/>
            <person name="Bulley S."/>
            <person name="Chunkath S."/>
            <person name="Hanley Z."/>
            <person name="Storey R."/>
            <person name="Thrimawithana A."/>
            <person name="Thomson S."/>
            <person name="David C."/>
            <person name="Testolin R."/>
        </authorList>
    </citation>
    <scope>NUCLEOTIDE SEQUENCE [LARGE SCALE GENOMIC DNA]</scope>
    <source>
        <strain evidence="16">cv. Red5</strain>
        <tissue evidence="15">Young leaf</tissue>
    </source>
</reference>
<dbReference type="InParanoid" id="A0A2R6PH66"/>
<dbReference type="Gramene" id="PSR91113">
    <property type="protein sequence ID" value="PSR91113"/>
    <property type="gene ID" value="CEY00_Acc28455"/>
</dbReference>
<keyword evidence="4 11" id="KW-0150">Chloroplast</keyword>
<comment type="function">
    <text evidence="11">Plays an essential role in chain termination during de novo fatty acid synthesis.</text>
</comment>
<proteinExistence type="inferred from homology"/>
<evidence type="ECO:0000259" key="13">
    <source>
        <dbReference type="Pfam" id="PF01643"/>
    </source>
</evidence>
<comment type="subcellular location">
    <subcellularLocation>
        <location evidence="1 11">Plastid</location>
        <location evidence="1 11">Chloroplast</location>
    </subcellularLocation>
</comment>
<name>A0A2R6PH66_ACTCC</name>
<feature type="compositionally biased region" description="Polar residues" evidence="12">
    <location>
        <begin position="27"/>
        <end position="40"/>
    </location>
</feature>
<evidence type="ECO:0000256" key="5">
    <source>
        <dbReference type="ARBA" id="ARBA00022640"/>
    </source>
</evidence>
<feature type="region of interest" description="Disordered" evidence="12">
    <location>
        <begin position="18"/>
        <end position="40"/>
    </location>
</feature>
<dbReference type="EC" id="3.1.2.-" evidence="11"/>
<evidence type="ECO:0000256" key="9">
    <source>
        <dbReference type="ARBA" id="ARBA00023098"/>
    </source>
</evidence>
<keyword evidence="3 11" id="KW-0444">Lipid biosynthesis</keyword>
<evidence type="ECO:0000313" key="15">
    <source>
        <dbReference type="EMBL" id="PSR91113.1"/>
    </source>
</evidence>
<accession>A0A2R6PH66</accession>
<evidence type="ECO:0000256" key="6">
    <source>
        <dbReference type="ARBA" id="ARBA00022801"/>
    </source>
</evidence>
<evidence type="ECO:0000256" key="12">
    <source>
        <dbReference type="SAM" id="MobiDB-lite"/>
    </source>
</evidence>
<dbReference type="FunFam" id="3.10.129.10:FF:000014">
    <property type="entry name" value="Acyl-[acyl-carrier-protein] hydrolase"/>
    <property type="match status" value="1"/>
</dbReference>
<dbReference type="InterPro" id="IPR049427">
    <property type="entry name" value="Acyl-ACP_TE_C"/>
</dbReference>
<evidence type="ECO:0000256" key="7">
    <source>
        <dbReference type="ARBA" id="ARBA00022832"/>
    </source>
</evidence>
<evidence type="ECO:0000256" key="1">
    <source>
        <dbReference type="ARBA" id="ARBA00004229"/>
    </source>
</evidence>
<dbReference type="Proteomes" id="UP000241394">
    <property type="component" value="Chromosome LG25"/>
</dbReference>
<evidence type="ECO:0000256" key="8">
    <source>
        <dbReference type="ARBA" id="ARBA00022946"/>
    </source>
</evidence>
<evidence type="ECO:0000256" key="10">
    <source>
        <dbReference type="ARBA" id="ARBA00023160"/>
    </source>
</evidence>
<comment type="similarity">
    <text evidence="2 11">Belongs to the acyl-ACP thioesterase family.</text>
</comment>
<reference evidence="16" key="2">
    <citation type="journal article" date="2018" name="BMC Genomics">
        <title>A manually annotated Actinidia chinensis var. chinensis (kiwifruit) genome highlights the challenges associated with draft genomes and gene prediction in plants.</title>
        <authorList>
            <person name="Pilkington S.M."/>
            <person name="Crowhurst R."/>
            <person name="Hilario E."/>
            <person name="Nardozza S."/>
            <person name="Fraser L."/>
            <person name="Peng Y."/>
            <person name="Gunaseelan K."/>
            <person name="Simpson R."/>
            <person name="Tahir J."/>
            <person name="Deroles S.C."/>
            <person name="Templeton K."/>
            <person name="Luo Z."/>
            <person name="Davy M."/>
            <person name="Cheng C."/>
            <person name="McNeilage M."/>
            <person name="Scaglione D."/>
            <person name="Liu Y."/>
            <person name="Zhang Q."/>
            <person name="Datson P."/>
            <person name="De Silva N."/>
            <person name="Gardiner S.E."/>
            <person name="Bassett H."/>
            <person name="Chagne D."/>
            <person name="McCallum J."/>
            <person name="Dzierzon H."/>
            <person name="Deng C."/>
            <person name="Wang Y.Y."/>
            <person name="Barron L."/>
            <person name="Manako K."/>
            <person name="Bowen J."/>
            <person name="Foster T.M."/>
            <person name="Erridge Z.A."/>
            <person name="Tiffin H."/>
            <person name="Waite C.N."/>
            <person name="Davies K.M."/>
            <person name="Grierson E.P."/>
            <person name="Laing W.A."/>
            <person name="Kirk R."/>
            <person name="Chen X."/>
            <person name="Wood M."/>
            <person name="Montefiori M."/>
            <person name="Brummell D.A."/>
            <person name="Schwinn K.E."/>
            <person name="Catanach A."/>
            <person name="Fullerton C."/>
            <person name="Li D."/>
            <person name="Meiyalaghan S."/>
            <person name="Nieuwenhuizen N."/>
            <person name="Read N."/>
            <person name="Prakash R."/>
            <person name="Hunter D."/>
            <person name="Zhang H."/>
            <person name="McKenzie M."/>
            <person name="Knabel M."/>
            <person name="Harris A."/>
            <person name="Allan A.C."/>
            <person name="Gleave A."/>
            <person name="Chen A."/>
            <person name="Janssen B.J."/>
            <person name="Plunkett B."/>
            <person name="Ampomah-Dwamena C."/>
            <person name="Voogd C."/>
            <person name="Leif D."/>
            <person name="Lafferty D."/>
            <person name="Souleyre E.J.F."/>
            <person name="Varkonyi-Gasic E."/>
            <person name="Gambi F."/>
            <person name="Hanley J."/>
            <person name="Yao J.L."/>
            <person name="Cheung J."/>
            <person name="David K.M."/>
            <person name="Warren B."/>
            <person name="Marsh K."/>
            <person name="Snowden K.C."/>
            <person name="Lin-Wang K."/>
            <person name="Brian L."/>
            <person name="Martinez-Sanchez M."/>
            <person name="Wang M."/>
            <person name="Ileperuma N."/>
            <person name="Macnee N."/>
            <person name="Campin R."/>
            <person name="McAtee P."/>
            <person name="Drummond R.S.M."/>
            <person name="Espley R.V."/>
            <person name="Ireland H.S."/>
            <person name="Wu R."/>
            <person name="Atkinson R.G."/>
            <person name="Karunairetnam S."/>
            <person name="Bulley S."/>
            <person name="Chunkath S."/>
            <person name="Hanley Z."/>
            <person name="Storey R."/>
            <person name="Thrimawithana A.H."/>
            <person name="Thomson S."/>
            <person name="David C."/>
            <person name="Testolin R."/>
            <person name="Huang H."/>
            <person name="Hellens R.P."/>
            <person name="Schaffer R.J."/>
        </authorList>
    </citation>
    <scope>NUCLEOTIDE SEQUENCE [LARGE SCALE GENOMIC DNA]</scope>
    <source>
        <strain evidence="16">cv. Red5</strain>
    </source>
</reference>
<dbReference type="GO" id="GO:0000036">
    <property type="term" value="F:acyl carrier activity"/>
    <property type="evidence" value="ECO:0007669"/>
    <property type="project" value="TreeGrafter"/>
</dbReference>
<feature type="domain" description="Acyl-ACP thioesterase N-terminal hotdog" evidence="13">
    <location>
        <begin position="91"/>
        <end position="225"/>
    </location>
</feature>
<dbReference type="SUPFAM" id="SSF54637">
    <property type="entry name" value="Thioesterase/thiol ester dehydrase-isomerase"/>
    <property type="match status" value="2"/>
</dbReference>
<dbReference type="EMBL" id="NKQK01000025">
    <property type="protein sequence ID" value="PSR91113.1"/>
    <property type="molecule type" value="Genomic_DNA"/>
</dbReference>
<dbReference type="InterPro" id="IPR029069">
    <property type="entry name" value="HotDog_dom_sf"/>
</dbReference>
<keyword evidence="7 11" id="KW-0276">Fatty acid metabolism</keyword>
<feature type="domain" description="Acyl-ACP thioesterase-like C-terminal" evidence="14">
    <location>
        <begin position="249"/>
        <end position="318"/>
    </location>
</feature>
<dbReference type="CDD" id="cd00586">
    <property type="entry name" value="4HBT"/>
    <property type="match status" value="1"/>
</dbReference>
<dbReference type="Pfam" id="PF01643">
    <property type="entry name" value="Acyl-ACP_TE"/>
    <property type="match status" value="1"/>
</dbReference>
<dbReference type="STRING" id="1590841.A0A2R6PH66"/>
<evidence type="ECO:0000256" key="4">
    <source>
        <dbReference type="ARBA" id="ARBA00022528"/>
    </source>
</evidence>
<keyword evidence="16" id="KW-1185">Reference proteome</keyword>
<dbReference type="InterPro" id="IPR045023">
    <property type="entry name" value="FATA/B"/>
</dbReference>
<dbReference type="PANTHER" id="PTHR31727:SF10">
    <property type="entry name" value="ACYL-[ACYL-CARRIER-PROTEIN] HYDROLASE"/>
    <property type="match status" value="1"/>
</dbReference>
<comment type="caution">
    <text evidence="15">The sequence shown here is derived from an EMBL/GenBank/DDBJ whole genome shotgun (WGS) entry which is preliminary data.</text>
</comment>
<dbReference type="GO" id="GO:0009507">
    <property type="term" value="C:chloroplast"/>
    <property type="evidence" value="ECO:0007669"/>
    <property type="project" value="UniProtKB-SubCell"/>
</dbReference>
<keyword evidence="9 11" id="KW-0443">Lipid metabolism</keyword>
<keyword evidence="8" id="KW-0809">Transit peptide</keyword>
<dbReference type="OrthoDB" id="618395at2759"/>
<keyword evidence="10 11" id="KW-0275">Fatty acid biosynthesis</keyword>
<evidence type="ECO:0000256" key="3">
    <source>
        <dbReference type="ARBA" id="ARBA00022516"/>
    </source>
</evidence>
<dbReference type="Gene3D" id="3.10.129.10">
    <property type="entry name" value="Hotdog Thioesterase"/>
    <property type="match status" value="1"/>
</dbReference>
<protein>
    <recommendedName>
        <fullName evidence="11">Acyl-[acyl-carrier-protein] hydrolase</fullName>
        <ecNumber evidence="11">3.1.2.-</ecNumber>
    </recommendedName>
</protein>
<dbReference type="OMA" id="RCYSSRM"/>
<evidence type="ECO:0000256" key="11">
    <source>
        <dbReference type="RuleBase" id="RU363096"/>
    </source>
</evidence>
<evidence type="ECO:0000256" key="2">
    <source>
        <dbReference type="ARBA" id="ARBA00006500"/>
    </source>
</evidence>
<sequence>MASFSSLASFTIRCSSIREHHHDPHKQNPSSIKINGTSSSLSTKNGAVGIKVAPEAENGHVKTQQIRQNIPTTKQSVDPFRQGLIIEGGVGYRQTVVIRSYEVGADKTATIESILNLLQETALNHVWMSGLLGDGFGATHGMMRNNLIWVVSRMQVEVDHYPIWGEVIEIDTWVGASGKNGMQRDWLVRSHATGLVFARATSTWVMMNQQTRRLSKMPEEVRAEISPWFIEKQAIQEELSEKIEKLDDKAKYVNSNLKPKRSDLDMNHHVNNVKYVRWMLETIPDQFFENHQLSSMILEYRRECGSSDIVQALCEPHEDGFLKDGDQQDHNNISLLNGFSMASGILEGNGLLKCFEEKPFRYTHLLQVNGEAKNEEIIRGRTSWKRKMSTMPFSS</sequence>
<dbReference type="GO" id="GO:0016297">
    <property type="term" value="F:fatty acyl-[ACP] hydrolase activity"/>
    <property type="evidence" value="ECO:0007669"/>
    <property type="project" value="InterPro"/>
</dbReference>
<dbReference type="InterPro" id="IPR002864">
    <property type="entry name" value="Acyl-ACP_thioesterase_NHD"/>
</dbReference>
<dbReference type="Pfam" id="PF20791">
    <property type="entry name" value="Acyl-ACP_TE_C"/>
    <property type="match status" value="1"/>
</dbReference>
<evidence type="ECO:0000313" key="16">
    <source>
        <dbReference type="Proteomes" id="UP000241394"/>
    </source>
</evidence>
<gene>
    <name evidence="15" type="ORF">CEY00_Acc28455</name>
</gene>